<evidence type="ECO:0000313" key="2">
    <source>
        <dbReference type="EMBL" id="AKN63423.1"/>
    </source>
</evidence>
<organism evidence="1">
    <name type="scientific">Agrotis segetum granulosis virus</name>
    <name type="common">AsGV</name>
    <name type="synonym">Agrotis segetum granulovirus</name>
    <dbReference type="NCBI Taxonomy" id="10464"/>
    <lineage>
        <taxon>Viruses</taxon>
        <taxon>Viruses incertae sedis</taxon>
        <taxon>Naldaviricetes</taxon>
        <taxon>Lefavirales</taxon>
        <taxon>Baculoviridae</taxon>
        <taxon>Betabaculovirus</taxon>
        <taxon>Betabaculovirus agsegetum</taxon>
    </lineage>
</organism>
<reference evidence="1" key="1">
    <citation type="journal article" date="2014" name="Arch. Virol.">
        <title>Complete genome sequence of Agrotis segetum granulovirus Shanghai strain.</title>
        <authorList>
            <person name="Zhang X."/>
            <person name="Liang Z."/>
            <person name="Yin X."/>
            <person name="Wang J."/>
            <person name="Shao X."/>
        </authorList>
    </citation>
    <scope>NUCLEOTIDE SEQUENCE</scope>
    <source>
        <strain evidence="1">L1</strain>
    </source>
</reference>
<name>A0A023MI90_GVAS</name>
<keyword evidence="3" id="KW-1185">Reference proteome</keyword>
<proteinExistence type="predicted"/>
<dbReference type="Proteomes" id="UP000232958">
    <property type="component" value="Segment"/>
</dbReference>
<dbReference type="EMBL" id="KR584663">
    <property type="protein sequence ID" value="AKN63423.1"/>
    <property type="molecule type" value="Genomic_DNA"/>
</dbReference>
<evidence type="ECO:0000313" key="3">
    <source>
        <dbReference type="Proteomes" id="UP000232958"/>
    </source>
</evidence>
<reference evidence="2 3" key="2">
    <citation type="submission" date="2015-05" db="EMBL/GenBank/DDBJ databases">
        <title>Complete Sequence of an Agrotis segetum granulovirus isolate from Europe.</title>
        <authorList>
            <person name="Gueli Alletti G."/>
            <person name="Wennmann J.T."/>
            <person name="Jehle J.A."/>
        </authorList>
    </citation>
    <scope>NUCLEOTIDE SEQUENCE [LARGE SCALE GENOMIC DNA]</scope>
    <source>
        <strain evidence="2 3">DA</strain>
    </source>
</reference>
<sequence length="309" mass="36800">MEDRRVMFLANETKEVINFLITLTNTMIQGGLNVLKFTPPCFKCKKSFKEIFVKTKSPYIFVVIKNWLSVEEEDVKFCCLDCCRELKMMDVVEISPTLSLHNIKKLMYNNLLKKFVFDFKESGEKKFRKHALVGGTSIAQVLKDIVEEKDSNEEIEVMELWRGRQAVVARDVIYDLRVDNGTEYNFDTPLALSPTLISEIDKRLENDYYFIEVHYRVFEKYQPFTVYFNHFTIYECGHCRGKIHNHLPILSCSTCGFTDPNYWRRNKNMRIVPFWKEKYNYNKVFWKTVFKGKYHNVNLMLYNTNIFDK</sequence>
<accession>A0A023MI90</accession>
<dbReference type="InterPro" id="IPR010336">
    <property type="entry name" value="Baculo_ME53"/>
</dbReference>
<organismHost>
    <name type="scientific">Agrotis segetum</name>
    <name type="common">Turnip moth</name>
    <dbReference type="NCBI Taxonomy" id="47767"/>
</organismHost>
<dbReference type="GO" id="GO:0008270">
    <property type="term" value="F:zinc ion binding"/>
    <property type="evidence" value="ECO:0007669"/>
    <property type="project" value="InterPro"/>
</dbReference>
<evidence type="ECO:0000313" key="1">
    <source>
        <dbReference type="EMBL" id="AHN92185.1"/>
    </source>
</evidence>
<dbReference type="OrthoDB" id="2566at10239"/>
<gene>
    <name evidence="1" type="ORF">AsGV146</name>
    <name evidence="2" type="ORF">AsGV149</name>
</gene>
<protein>
    <submittedName>
        <fullName evidence="1">Me53</fullName>
    </submittedName>
</protein>
<dbReference type="EMBL" id="KC994902">
    <property type="protein sequence ID" value="AHN92185.1"/>
    <property type="molecule type" value="Genomic_DNA"/>
</dbReference>
<dbReference type="GO" id="GO:0003677">
    <property type="term" value="F:DNA binding"/>
    <property type="evidence" value="ECO:0007669"/>
    <property type="project" value="InterPro"/>
</dbReference>
<dbReference type="Pfam" id="PF06061">
    <property type="entry name" value="Baculo_ME53"/>
    <property type="match status" value="1"/>
</dbReference>